<dbReference type="Proteomes" id="UP000515211">
    <property type="component" value="Chromosome 1"/>
</dbReference>
<accession>A0A6P4DK26</accession>
<dbReference type="PANTHER" id="PTHR33067:SF15">
    <property type="entry name" value="RNA-DIRECTED DNA POLYMERASE"/>
    <property type="match status" value="1"/>
</dbReference>
<reference evidence="3" key="2">
    <citation type="submission" date="2025-08" db="UniProtKB">
        <authorList>
            <consortium name="RefSeq"/>
        </authorList>
    </citation>
    <scope>IDENTIFICATION</scope>
    <source>
        <tissue evidence="3">Whole plant</tissue>
    </source>
</reference>
<dbReference type="AlphaFoldDB" id="A0A6P4DK26"/>
<feature type="region of interest" description="Disordered" evidence="1">
    <location>
        <begin position="67"/>
        <end position="91"/>
    </location>
</feature>
<evidence type="ECO:0000313" key="3">
    <source>
        <dbReference type="RefSeq" id="XP_015965786.1"/>
    </source>
</evidence>
<gene>
    <name evidence="3" type="primary">LOC107489549</name>
</gene>
<sequence length="421" mass="47915">MIDTQVLLSYVSQGMRPQDKTLLDALSNGSLSKYKTAEEAWQLITDLAESTQHARRRTYHPKTIEEVEEEDEAQEIVEDEAPQPRSETSKDERIVKEELAQPIPFPTVARKAKKRIELDRKMVEMFKKVELTIPLFDAIHQVPKYANFLKDLCMNKDRIHEPETIPLGSSISALMGALLEKCGDPGPCMVTCTIDGVQFIDCICDLGACVSIMSLFVYHILKLPPLKRSAARFVLEDKSIITVTGIAEDVMVNIKGLIFPINFHIIEIPPSESERTSSILLGRPFLRTSKFKLDVYSGTYSFVIDGRVVSFSLDEAMRHPPKNHSIFWCDLIDNVVAEVHYAKLDEKHMIEESSEENIPPQPEAQVSNQEQNIKLKPLPSHLKHFYLNEAHKFSVIIAREFTPQQDERLLHVLRKNERAIG</sequence>
<keyword evidence="2" id="KW-1185">Reference proteome</keyword>
<dbReference type="PANTHER" id="PTHR33067">
    <property type="entry name" value="RNA-DIRECTED DNA POLYMERASE-RELATED"/>
    <property type="match status" value="1"/>
</dbReference>
<dbReference type="InterPro" id="IPR021109">
    <property type="entry name" value="Peptidase_aspartic_dom_sf"/>
</dbReference>
<feature type="compositionally biased region" description="Acidic residues" evidence="1">
    <location>
        <begin position="67"/>
        <end position="81"/>
    </location>
</feature>
<evidence type="ECO:0000256" key="1">
    <source>
        <dbReference type="SAM" id="MobiDB-lite"/>
    </source>
</evidence>
<name>A0A6P4DK26_ARADU</name>
<dbReference type="KEGG" id="adu:107489549"/>
<reference evidence="2" key="1">
    <citation type="journal article" date="2016" name="Nat. Genet.">
        <title>The genome sequences of Arachis duranensis and Arachis ipaensis, the diploid ancestors of cultivated peanut.</title>
        <authorList>
            <person name="Bertioli D.J."/>
            <person name="Cannon S.B."/>
            <person name="Froenicke L."/>
            <person name="Huang G."/>
            <person name="Farmer A.D."/>
            <person name="Cannon E.K."/>
            <person name="Liu X."/>
            <person name="Gao D."/>
            <person name="Clevenger J."/>
            <person name="Dash S."/>
            <person name="Ren L."/>
            <person name="Moretzsohn M.C."/>
            <person name="Shirasawa K."/>
            <person name="Huang W."/>
            <person name="Vidigal B."/>
            <person name="Abernathy B."/>
            <person name="Chu Y."/>
            <person name="Niederhuth C.E."/>
            <person name="Umale P."/>
            <person name="Araujo A.C."/>
            <person name="Kozik A."/>
            <person name="Kim K.D."/>
            <person name="Burow M.D."/>
            <person name="Varshney R.K."/>
            <person name="Wang X."/>
            <person name="Zhang X."/>
            <person name="Barkley N."/>
            <person name="Guimaraes P.M."/>
            <person name="Isobe S."/>
            <person name="Guo B."/>
            <person name="Liao B."/>
            <person name="Stalker H.T."/>
            <person name="Schmitz R.J."/>
            <person name="Scheffler B.E."/>
            <person name="Leal-Bertioli S.C."/>
            <person name="Xun X."/>
            <person name="Jackson S.A."/>
            <person name="Michelmore R."/>
            <person name="Ozias-Akins P."/>
        </authorList>
    </citation>
    <scope>NUCLEOTIDE SEQUENCE [LARGE SCALE GENOMIC DNA]</scope>
    <source>
        <strain evidence="2">cv. V14167</strain>
    </source>
</reference>
<protein>
    <submittedName>
        <fullName evidence="3">Uncharacterized protein LOC107489549</fullName>
    </submittedName>
</protein>
<organism evidence="2 3">
    <name type="scientific">Arachis duranensis</name>
    <name type="common">Wild peanut</name>
    <dbReference type="NCBI Taxonomy" id="130453"/>
    <lineage>
        <taxon>Eukaryota</taxon>
        <taxon>Viridiplantae</taxon>
        <taxon>Streptophyta</taxon>
        <taxon>Embryophyta</taxon>
        <taxon>Tracheophyta</taxon>
        <taxon>Spermatophyta</taxon>
        <taxon>Magnoliopsida</taxon>
        <taxon>eudicotyledons</taxon>
        <taxon>Gunneridae</taxon>
        <taxon>Pentapetalae</taxon>
        <taxon>rosids</taxon>
        <taxon>fabids</taxon>
        <taxon>Fabales</taxon>
        <taxon>Fabaceae</taxon>
        <taxon>Papilionoideae</taxon>
        <taxon>50 kb inversion clade</taxon>
        <taxon>dalbergioids sensu lato</taxon>
        <taxon>Dalbergieae</taxon>
        <taxon>Pterocarpus clade</taxon>
        <taxon>Arachis</taxon>
    </lineage>
</organism>
<dbReference type="CDD" id="cd00303">
    <property type="entry name" value="retropepsin_like"/>
    <property type="match status" value="1"/>
</dbReference>
<evidence type="ECO:0000313" key="2">
    <source>
        <dbReference type="Proteomes" id="UP000515211"/>
    </source>
</evidence>
<dbReference type="RefSeq" id="XP_015965786.1">
    <property type="nucleotide sequence ID" value="XM_016110300.1"/>
</dbReference>
<dbReference type="Gene3D" id="2.40.70.10">
    <property type="entry name" value="Acid Proteases"/>
    <property type="match status" value="1"/>
</dbReference>
<proteinExistence type="predicted"/>
<dbReference type="GeneID" id="107489549"/>